<dbReference type="AlphaFoldDB" id="A0A060HJZ2"/>
<dbReference type="Proteomes" id="UP000027093">
    <property type="component" value="Chromosome"/>
</dbReference>
<dbReference type="InterPro" id="IPR022765">
    <property type="entry name" value="Dna2/Cas4_DUF83"/>
</dbReference>
<keyword evidence="12" id="KW-1185">Reference proteome</keyword>
<comment type="cofactor">
    <cofactor evidence="9">
        <name>Mg(2+)</name>
        <dbReference type="ChEBI" id="CHEBI:18420"/>
    </cofactor>
    <cofactor evidence="9">
        <name>Mn(2+)</name>
        <dbReference type="ChEBI" id="CHEBI:29035"/>
    </cofactor>
    <text evidence="9">Mg(2+) or Mn(2+) required for ssDNA cleavage activity.</text>
</comment>
<evidence type="ECO:0000256" key="7">
    <source>
        <dbReference type="ARBA" id="ARBA00023118"/>
    </source>
</evidence>
<keyword evidence="4 9" id="KW-0269">Exonuclease</keyword>
<name>A0A060HJZ2_9ARCH</name>
<dbReference type="GO" id="GO:0051607">
    <property type="term" value="P:defense response to virus"/>
    <property type="evidence" value="ECO:0007669"/>
    <property type="project" value="UniProtKB-KW"/>
</dbReference>
<feature type="domain" description="DUF83" evidence="10">
    <location>
        <begin position="18"/>
        <end position="175"/>
    </location>
</feature>
<comment type="function">
    <text evidence="9">CRISPR (clustered regularly interspaced short palindromic repeat) is an adaptive immune system that provides protection against mobile genetic elements (viruses, transposable elements and conjugative plasmids). CRISPR clusters contain sequences complementary to antecedent mobile elements and target invading nucleic acids. CRISPR clusters are transcribed and processed into CRISPR RNA (crRNA).</text>
</comment>
<keyword evidence="6 9" id="KW-0411">Iron-sulfur</keyword>
<dbReference type="EC" id="3.1.12.1" evidence="9"/>
<evidence type="ECO:0000259" key="10">
    <source>
        <dbReference type="Pfam" id="PF01930"/>
    </source>
</evidence>
<evidence type="ECO:0000256" key="4">
    <source>
        <dbReference type="ARBA" id="ARBA00022839"/>
    </source>
</evidence>
<dbReference type="OrthoDB" id="42881at2157"/>
<dbReference type="HOGENOM" id="CLU_133784_0_0_2"/>
<dbReference type="RefSeq" id="WP_075055521.1">
    <property type="nucleotide sequence ID" value="NZ_CP007536.1"/>
</dbReference>
<dbReference type="InterPro" id="IPR013343">
    <property type="entry name" value="CRISPR-assoc_prot_Cas4"/>
</dbReference>
<evidence type="ECO:0000256" key="5">
    <source>
        <dbReference type="ARBA" id="ARBA00023004"/>
    </source>
</evidence>
<dbReference type="GO" id="GO:0004527">
    <property type="term" value="F:exonuclease activity"/>
    <property type="evidence" value="ECO:0007669"/>
    <property type="project" value="UniProtKB-KW"/>
</dbReference>
<dbReference type="InterPro" id="IPR011604">
    <property type="entry name" value="PDDEXK-like_dom_sf"/>
</dbReference>
<keyword evidence="8 9" id="KW-0464">Manganese</keyword>
<gene>
    <name evidence="11" type="primary">cas4-2</name>
    <name evidence="11" type="ORF">NVIE_025790</name>
</gene>
<evidence type="ECO:0000256" key="9">
    <source>
        <dbReference type="RuleBase" id="RU365022"/>
    </source>
</evidence>
<comment type="similarity">
    <text evidence="9">Belongs to the CRISPR-associated exonuclease Cas4 family.</text>
</comment>
<dbReference type="GO" id="GO:0046872">
    <property type="term" value="F:metal ion binding"/>
    <property type="evidence" value="ECO:0007669"/>
    <property type="project" value="UniProtKB-KW"/>
</dbReference>
<dbReference type="Pfam" id="PF01930">
    <property type="entry name" value="Cas_Cas4"/>
    <property type="match status" value="1"/>
</dbReference>
<protein>
    <recommendedName>
        <fullName evidence="9">CRISPR-associated exonuclease Cas4</fullName>
        <ecNumber evidence="9">3.1.12.1</ecNumber>
    </recommendedName>
</protein>
<keyword evidence="7 9" id="KW-0051">Antiviral defense</keyword>
<keyword evidence="1 9" id="KW-0540">Nuclease</keyword>
<evidence type="ECO:0000256" key="3">
    <source>
        <dbReference type="ARBA" id="ARBA00022801"/>
    </source>
</evidence>
<dbReference type="GeneID" id="74947815"/>
<dbReference type="PANTHER" id="PTHR37168">
    <property type="entry name" value="CRISPR-ASSOCIATED EXONUCLEASE CAS4"/>
    <property type="match status" value="1"/>
</dbReference>
<dbReference type="KEGG" id="nvn:NVIE_025790"/>
<dbReference type="STRING" id="926571.NVIE_025790"/>
<dbReference type="EMBL" id="CP007536">
    <property type="protein sequence ID" value="AIC16849.1"/>
    <property type="molecule type" value="Genomic_DNA"/>
</dbReference>
<evidence type="ECO:0000256" key="6">
    <source>
        <dbReference type="ARBA" id="ARBA00023014"/>
    </source>
</evidence>
<evidence type="ECO:0000313" key="11">
    <source>
        <dbReference type="EMBL" id="AIC16849.1"/>
    </source>
</evidence>
<keyword evidence="2 9" id="KW-0479">Metal-binding</keyword>
<organism evidence="11 12">
    <name type="scientific">Nitrososphaera viennensis EN76</name>
    <dbReference type="NCBI Taxonomy" id="926571"/>
    <lineage>
        <taxon>Archaea</taxon>
        <taxon>Nitrososphaerota</taxon>
        <taxon>Nitrososphaeria</taxon>
        <taxon>Nitrososphaerales</taxon>
        <taxon>Nitrososphaeraceae</taxon>
        <taxon>Nitrososphaera</taxon>
    </lineage>
</organism>
<dbReference type="PANTHER" id="PTHR37168:SF1">
    <property type="entry name" value="CRISPR-ASSOCIATED EXONUCLEASE CAS4"/>
    <property type="match status" value="1"/>
</dbReference>
<evidence type="ECO:0000313" key="12">
    <source>
        <dbReference type="Proteomes" id="UP000027093"/>
    </source>
</evidence>
<dbReference type="Gene3D" id="3.90.320.10">
    <property type="match status" value="1"/>
</dbReference>
<dbReference type="NCBIfam" id="TIGR00372">
    <property type="entry name" value="cas4"/>
    <property type="match status" value="1"/>
</dbReference>
<keyword evidence="5 9" id="KW-0408">Iron</keyword>
<reference evidence="11 12" key="1">
    <citation type="journal article" date="2014" name="Int. J. Syst. Evol. Microbiol.">
        <title>Nitrososphaera viennensis gen. nov., sp. nov., an aerobic and mesophilic, ammonia-oxidizing archaeon from soil and a member of the archaeal phylum Thaumarchaeota.</title>
        <authorList>
            <person name="Stieglmeier M."/>
            <person name="Klingl A."/>
            <person name="Alves R.J."/>
            <person name="Rittmann S.K."/>
            <person name="Melcher M."/>
            <person name="Leisch N."/>
            <person name="Schleper C."/>
        </authorList>
    </citation>
    <scope>NUCLEOTIDE SEQUENCE [LARGE SCALE GENOMIC DNA]</scope>
    <source>
        <strain evidence="11">EN76</strain>
    </source>
</reference>
<sequence length="176" mass="20711">MQTLPDELFKQGENLQFTGTQINYYFVCKRKLWFFSHNMTLESDSDLVLMGKLLHENSYKRKPMKEIEIDRIKIDFVEKSKEVHEVKRSRKIEDAHIYQLLYYLYFLKKSAGLEAKGVLDYPLLKKKVNVELTSDKETELAGILANVGSIINQDKPPEAEWKSYCKNCAYRELCWG</sequence>
<comment type="cofactor">
    <cofactor evidence="9">
        <name>iron-sulfur cluster</name>
        <dbReference type="ChEBI" id="CHEBI:30408"/>
    </cofactor>
</comment>
<evidence type="ECO:0000256" key="1">
    <source>
        <dbReference type="ARBA" id="ARBA00022722"/>
    </source>
</evidence>
<evidence type="ECO:0000256" key="8">
    <source>
        <dbReference type="ARBA" id="ARBA00023211"/>
    </source>
</evidence>
<dbReference type="GO" id="GO:0051536">
    <property type="term" value="F:iron-sulfur cluster binding"/>
    <property type="evidence" value="ECO:0007669"/>
    <property type="project" value="UniProtKB-KW"/>
</dbReference>
<keyword evidence="3 9" id="KW-0378">Hydrolase</keyword>
<accession>A0A060HJZ2</accession>
<proteinExistence type="inferred from homology"/>
<evidence type="ECO:0000256" key="2">
    <source>
        <dbReference type="ARBA" id="ARBA00022723"/>
    </source>
</evidence>